<accession>A0A498J0N7</accession>
<protein>
    <recommendedName>
        <fullName evidence="1">RNase H type-1 domain-containing protein</fullName>
    </recommendedName>
</protein>
<dbReference type="Proteomes" id="UP000290289">
    <property type="component" value="Chromosome 9"/>
</dbReference>
<feature type="domain" description="RNase H type-1" evidence="1">
    <location>
        <begin position="67"/>
        <end position="114"/>
    </location>
</feature>
<dbReference type="EMBL" id="RDQH01000335">
    <property type="protein sequence ID" value="RXH89279.1"/>
    <property type="molecule type" value="Genomic_DNA"/>
</dbReference>
<reference evidence="2 3" key="1">
    <citation type="submission" date="2018-10" db="EMBL/GenBank/DDBJ databases">
        <title>A high-quality apple genome assembly.</title>
        <authorList>
            <person name="Hu J."/>
        </authorList>
    </citation>
    <scope>NUCLEOTIDE SEQUENCE [LARGE SCALE GENOMIC DNA]</scope>
    <source>
        <strain evidence="3">cv. HFTH1</strain>
        <tissue evidence="2">Young leaf</tissue>
    </source>
</reference>
<evidence type="ECO:0000313" key="3">
    <source>
        <dbReference type="Proteomes" id="UP000290289"/>
    </source>
</evidence>
<sequence>MGGWLEKAVQDSVDVEAFTSVEVEFNFGDLTRVPKKAHRSWRIVNCCMLSLPRQGGRGRQRHASWVGFGLIIRDDSGSFVTAMAGHFMDTFSPQQAEALAFRAAVLWAISRDFHPNGVAHRLARFGLTLNHDCTWGDSLPSLIMDAPIEDVPGHD</sequence>
<comment type="caution">
    <text evidence="2">The sequence shown here is derived from an EMBL/GenBank/DDBJ whole genome shotgun (WGS) entry which is preliminary data.</text>
</comment>
<organism evidence="2 3">
    <name type="scientific">Malus domestica</name>
    <name type="common">Apple</name>
    <name type="synonym">Pyrus malus</name>
    <dbReference type="NCBI Taxonomy" id="3750"/>
    <lineage>
        <taxon>Eukaryota</taxon>
        <taxon>Viridiplantae</taxon>
        <taxon>Streptophyta</taxon>
        <taxon>Embryophyta</taxon>
        <taxon>Tracheophyta</taxon>
        <taxon>Spermatophyta</taxon>
        <taxon>Magnoliopsida</taxon>
        <taxon>eudicotyledons</taxon>
        <taxon>Gunneridae</taxon>
        <taxon>Pentapetalae</taxon>
        <taxon>rosids</taxon>
        <taxon>fabids</taxon>
        <taxon>Rosales</taxon>
        <taxon>Rosaceae</taxon>
        <taxon>Amygdaloideae</taxon>
        <taxon>Maleae</taxon>
        <taxon>Malus</taxon>
    </lineage>
</organism>
<gene>
    <name evidence="2" type="ORF">DVH24_031636</name>
</gene>
<name>A0A498J0N7_MALDO</name>
<dbReference type="Pfam" id="PF13456">
    <property type="entry name" value="RVT_3"/>
    <property type="match status" value="1"/>
</dbReference>
<dbReference type="AlphaFoldDB" id="A0A498J0N7"/>
<dbReference type="InterPro" id="IPR002156">
    <property type="entry name" value="RNaseH_domain"/>
</dbReference>
<dbReference type="GO" id="GO:0004523">
    <property type="term" value="F:RNA-DNA hybrid ribonuclease activity"/>
    <property type="evidence" value="ECO:0007669"/>
    <property type="project" value="InterPro"/>
</dbReference>
<proteinExistence type="predicted"/>
<keyword evidence="3" id="KW-1185">Reference proteome</keyword>
<dbReference type="GO" id="GO:0003676">
    <property type="term" value="F:nucleic acid binding"/>
    <property type="evidence" value="ECO:0007669"/>
    <property type="project" value="InterPro"/>
</dbReference>
<evidence type="ECO:0000313" key="2">
    <source>
        <dbReference type="EMBL" id="RXH89279.1"/>
    </source>
</evidence>
<evidence type="ECO:0000259" key="1">
    <source>
        <dbReference type="Pfam" id="PF13456"/>
    </source>
</evidence>